<dbReference type="InterPro" id="IPR005804">
    <property type="entry name" value="FA_desaturase_dom"/>
</dbReference>
<dbReference type="GO" id="GO:0005506">
    <property type="term" value="F:iron ion binding"/>
    <property type="evidence" value="ECO:0007669"/>
    <property type="project" value="TreeGrafter"/>
</dbReference>
<evidence type="ECO:0000256" key="8">
    <source>
        <dbReference type="ARBA" id="ARBA00023004"/>
    </source>
</evidence>
<dbReference type="PRINTS" id="PR00075">
    <property type="entry name" value="FACDDSATRASE"/>
</dbReference>
<keyword evidence="11 12" id="KW-0275">Fatty acid biosynthesis</keyword>
<dbReference type="GO" id="GO:0005789">
    <property type="term" value="C:endoplasmic reticulum membrane"/>
    <property type="evidence" value="ECO:0007669"/>
    <property type="project" value="TreeGrafter"/>
</dbReference>
<accession>A0A1B0CQN2</accession>
<evidence type="ECO:0000256" key="6">
    <source>
        <dbReference type="ARBA" id="ARBA00022989"/>
    </source>
</evidence>
<dbReference type="GO" id="GO:0006636">
    <property type="term" value="P:unsaturated fatty acid biosynthetic process"/>
    <property type="evidence" value="ECO:0007669"/>
    <property type="project" value="TreeGrafter"/>
</dbReference>
<evidence type="ECO:0000313" key="16">
    <source>
        <dbReference type="Proteomes" id="UP000092461"/>
    </source>
</evidence>
<feature type="transmembrane region" description="Helical" evidence="13">
    <location>
        <begin position="108"/>
        <end position="129"/>
    </location>
</feature>
<keyword evidence="10 13" id="KW-0472">Membrane</keyword>
<keyword evidence="16" id="KW-1185">Reference proteome</keyword>
<evidence type="ECO:0000256" key="11">
    <source>
        <dbReference type="ARBA" id="ARBA00023160"/>
    </source>
</evidence>
<comment type="similarity">
    <text evidence="2 12">Belongs to the fatty acid desaturase type 1 family.</text>
</comment>
<evidence type="ECO:0000256" key="12">
    <source>
        <dbReference type="RuleBase" id="RU000581"/>
    </source>
</evidence>
<keyword evidence="8" id="KW-0408">Iron</keyword>
<name>A0A1B0CQN2_LUTLO</name>
<dbReference type="EMBL" id="AJWK01023776">
    <property type="status" value="NOT_ANNOTATED_CDS"/>
    <property type="molecule type" value="Genomic_DNA"/>
</dbReference>
<evidence type="ECO:0000259" key="14">
    <source>
        <dbReference type="Pfam" id="PF00487"/>
    </source>
</evidence>
<feature type="transmembrane region" description="Helical" evidence="13">
    <location>
        <begin position="50"/>
        <end position="70"/>
    </location>
</feature>
<dbReference type="PANTHER" id="PTHR11351">
    <property type="entry name" value="ACYL-COA DESATURASE"/>
    <property type="match status" value="1"/>
</dbReference>
<evidence type="ECO:0000256" key="5">
    <source>
        <dbReference type="ARBA" id="ARBA00022832"/>
    </source>
</evidence>
<keyword evidence="4 12" id="KW-0812">Transmembrane</keyword>
<proteinExistence type="inferred from homology"/>
<evidence type="ECO:0000313" key="15">
    <source>
        <dbReference type="EnsemblMetazoa" id="LLOJ007181-PA"/>
    </source>
</evidence>
<dbReference type="AlphaFoldDB" id="A0A1B0CQN2"/>
<evidence type="ECO:0000256" key="7">
    <source>
        <dbReference type="ARBA" id="ARBA00023002"/>
    </source>
</evidence>
<comment type="subcellular location">
    <subcellularLocation>
        <location evidence="1">Membrane</location>
        <topology evidence="1">Multi-pass membrane protein</topology>
    </subcellularLocation>
</comment>
<organism evidence="15 16">
    <name type="scientific">Lutzomyia longipalpis</name>
    <name type="common">Sand fly</name>
    <dbReference type="NCBI Taxonomy" id="7200"/>
    <lineage>
        <taxon>Eukaryota</taxon>
        <taxon>Metazoa</taxon>
        <taxon>Ecdysozoa</taxon>
        <taxon>Arthropoda</taxon>
        <taxon>Hexapoda</taxon>
        <taxon>Insecta</taxon>
        <taxon>Pterygota</taxon>
        <taxon>Neoptera</taxon>
        <taxon>Endopterygota</taxon>
        <taxon>Diptera</taxon>
        <taxon>Nematocera</taxon>
        <taxon>Psychodoidea</taxon>
        <taxon>Psychodidae</taxon>
        <taxon>Lutzomyia</taxon>
        <taxon>Lutzomyia</taxon>
    </lineage>
</organism>
<dbReference type="EnsemblMetazoa" id="LLOJ007181-RA">
    <property type="protein sequence ID" value="LLOJ007181-PA"/>
    <property type="gene ID" value="LLOJ007181"/>
</dbReference>
<evidence type="ECO:0000256" key="4">
    <source>
        <dbReference type="ARBA" id="ARBA00022692"/>
    </source>
</evidence>
<comment type="domain">
    <text evidence="12">The histidine box domains are involved in binding the catalytic metal ions.</text>
</comment>
<keyword evidence="9" id="KW-0443">Lipid metabolism</keyword>
<keyword evidence="3 12" id="KW-0444">Lipid biosynthesis</keyword>
<dbReference type="Pfam" id="PF00487">
    <property type="entry name" value="FA_desaturase"/>
    <property type="match status" value="1"/>
</dbReference>
<dbReference type="InterPro" id="IPR015876">
    <property type="entry name" value="Acyl-CoA_DS"/>
</dbReference>
<dbReference type="PANTHER" id="PTHR11351:SF92">
    <property type="entry name" value="ACYL-COA DESATURASE 2-LIKE PROTEIN"/>
    <property type="match status" value="1"/>
</dbReference>
<evidence type="ECO:0000256" key="13">
    <source>
        <dbReference type="SAM" id="Phobius"/>
    </source>
</evidence>
<evidence type="ECO:0000256" key="2">
    <source>
        <dbReference type="ARBA" id="ARBA00009295"/>
    </source>
</evidence>
<dbReference type="VEuPathDB" id="VectorBase:LLONM1_010507"/>
<comment type="cofactor">
    <cofactor evidence="12">
        <name>Fe(2+)</name>
        <dbReference type="ChEBI" id="CHEBI:29033"/>
    </cofactor>
</comment>
<reference evidence="15" key="1">
    <citation type="submission" date="2020-05" db="UniProtKB">
        <authorList>
            <consortium name="EnsemblMetazoa"/>
        </authorList>
    </citation>
    <scope>IDENTIFICATION</scope>
    <source>
        <strain evidence="15">Jacobina</strain>
    </source>
</reference>
<protein>
    <recommendedName>
        <fullName evidence="14">Fatty acid desaturase domain-containing protein</fullName>
    </recommendedName>
</protein>
<evidence type="ECO:0000256" key="10">
    <source>
        <dbReference type="ARBA" id="ARBA00023136"/>
    </source>
</evidence>
<feature type="transmembrane region" description="Helical" evidence="13">
    <location>
        <begin position="193"/>
        <end position="214"/>
    </location>
</feature>
<evidence type="ECO:0000256" key="1">
    <source>
        <dbReference type="ARBA" id="ARBA00004141"/>
    </source>
</evidence>
<dbReference type="VEuPathDB" id="VectorBase:LLOJ007181"/>
<evidence type="ECO:0000256" key="3">
    <source>
        <dbReference type="ARBA" id="ARBA00022516"/>
    </source>
</evidence>
<feature type="domain" description="Fatty acid desaturase" evidence="14">
    <location>
        <begin position="81"/>
        <end position="283"/>
    </location>
</feature>
<keyword evidence="5" id="KW-0276">Fatty acid metabolism</keyword>
<dbReference type="Proteomes" id="UP000092461">
    <property type="component" value="Unassembled WGS sequence"/>
</dbReference>
<dbReference type="GO" id="GO:0004768">
    <property type="term" value="F:stearoyl-CoA 9-desaturase activity"/>
    <property type="evidence" value="ECO:0007669"/>
    <property type="project" value="TreeGrafter"/>
</dbReference>
<evidence type="ECO:0000256" key="9">
    <source>
        <dbReference type="ARBA" id="ARBA00023098"/>
    </source>
</evidence>
<sequence length="315" mass="36227">MIGEVSREVEAHNANSVQDDDVKKLDELDKSAKEIGTDFNYTHKIKWMNVTLYIVYHITAFIGLYLFFALQVHPLTMIHSALLVPICGFGGSIGAHRYYTHRAFKATALMRGILLMLFTMSGQNTMWAWVRNHRQHHKYCDTDADPHNARRGLFFSHMGWFLTQKHPTVIKYGRQIDMRDLDADPLVKFQSKYFAQLYILLAIVVPCSTQIYLWNEDPLKSFLVGYVARTCVALNLMCSINSFAHAFGAKPYDKSILPGENKFISFFTMGEAWHNYHHAFPWDYRTSELGMPFTLSTTMIDLCVKIGFNLRSQSG</sequence>
<dbReference type="CDD" id="cd03505">
    <property type="entry name" value="Delta9-FADS-like"/>
    <property type="match status" value="1"/>
</dbReference>
<feature type="transmembrane region" description="Helical" evidence="13">
    <location>
        <begin position="76"/>
        <end position="96"/>
    </location>
</feature>
<keyword evidence="6 13" id="KW-1133">Transmembrane helix</keyword>
<keyword evidence="7 12" id="KW-0560">Oxidoreductase</keyword>